<evidence type="ECO:0000256" key="4">
    <source>
        <dbReference type="ARBA" id="ARBA00024045"/>
    </source>
</evidence>
<keyword evidence="3" id="KW-0449">Lipoprotein</keyword>
<evidence type="ECO:0000256" key="3">
    <source>
        <dbReference type="ARBA" id="ARBA00023289"/>
    </source>
</evidence>
<dbReference type="Proteomes" id="UP000594263">
    <property type="component" value="Unplaced"/>
</dbReference>
<organism evidence="7 8">
    <name type="scientific">Kalanchoe fedtschenkoi</name>
    <name type="common">Lavender scallops</name>
    <name type="synonym">South American air plant</name>
    <dbReference type="NCBI Taxonomy" id="63787"/>
    <lineage>
        <taxon>Eukaryota</taxon>
        <taxon>Viridiplantae</taxon>
        <taxon>Streptophyta</taxon>
        <taxon>Embryophyta</taxon>
        <taxon>Tracheophyta</taxon>
        <taxon>Spermatophyta</taxon>
        <taxon>Magnoliopsida</taxon>
        <taxon>eudicotyledons</taxon>
        <taxon>Gunneridae</taxon>
        <taxon>Pentapetalae</taxon>
        <taxon>Saxifragales</taxon>
        <taxon>Crassulaceae</taxon>
        <taxon>Kalanchoe</taxon>
    </lineage>
</organism>
<dbReference type="EnsemblPlants" id="Kaladp0081s0361.1.v1.1">
    <property type="protein sequence ID" value="Kaladp0081s0361.1.v1.1"/>
    <property type="gene ID" value="Kaladp0081s0361.v1.1"/>
</dbReference>
<feature type="region of interest" description="Disordered" evidence="5">
    <location>
        <begin position="184"/>
        <end position="211"/>
    </location>
</feature>
<dbReference type="PANTHER" id="PTHR46195">
    <property type="entry name" value="HEAVY METAL-ASSOCIATED ISOPRENYLATED PLANT PROTEIN 7"/>
    <property type="match status" value="1"/>
</dbReference>
<dbReference type="GO" id="GO:0046872">
    <property type="term" value="F:metal ion binding"/>
    <property type="evidence" value="ECO:0007669"/>
    <property type="project" value="UniProtKB-KW"/>
</dbReference>
<dbReference type="PROSITE" id="PS50846">
    <property type="entry name" value="HMA_2"/>
    <property type="match status" value="2"/>
</dbReference>
<dbReference type="PANTHER" id="PTHR46195:SF3">
    <property type="entry name" value="HEAVY METAL-ASSOCIATED ISOPRENYLATED PLANT PROTEIN 3-LIKE"/>
    <property type="match status" value="1"/>
</dbReference>
<dbReference type="InterPro" id="IPR036163">
    <property type="entry name" value="HMA_dom_sf"/>
</dbReference>
<dbReference type="InterPro" id="IPR006121">
    <property type="entry name" value="HMA_dom"/>
</dbReference>
<accession>A0A7N0US17</accession>
<evidence type="ECO:0000313" key="7">
    <source>
        <dbReference type="EnsemblPlants" id="Kaladp0081s0361.1.v1.1"/>
    </source>
</evidence>
<proteinExistence type="inferred from homology"/>
<evidence type="ECO:0000259" key="6">
    <source>
        <dbReference type="PROSITE" id="PS50846"/>
    </source>
</evidence>
<dbReference type="InterPro" id="IPR044577">
    <property type="entry name" value="HIPP4/7/8/17/18/19"/>
</dbReference>
<dbReference type="OMA" id="CESINLR"/>
<keyword evidence="3" id="KW-0636">Prenylation</keyword>
<dbReference type="Pfam" id="PF00403">
    <property type="entry name" value="HMA"/>
    <property type="match status" value="2"/>
</dbReference>
<dbReference type="AlphaFoldDB" id="A0A7N0US17"/>
<dbReference type="CDD" id="cd00371">
    <property type="entry name" value="HMA"/>
    <property type="match status" value="2"/>
</dbReference>
<comment type="similarity">
    <text evidence="4">Belongs to the HIPP family.</text>
</comment>
<keyword evidence="2" id="KW-0479">Metal-binding</keyword>
<keyword evidence="8" id="KW-1185">Reference proteome</keyword>
<feature type="domain" description="HMA" evidence="6">
    <location>
        <begin position="110"/>
        <end position="174"/>
    </location>
</feature>
<name>A0A7N0US17_KALFE</name>
<evidence type="ECO:0000256" key="2">
    <source>
        <dbReference type="ARBA" id="ARBA00022723"/>
    </source>
</evidence>
<evidence type="ECO:0000256" key="5">
    <source>
        <dbReference type="SAM" id="MobiDB-lite"/>
    </source>
</evidence>
<protein>
    <recommendedName>
        <fullName evidence="6">HMA domain-containing protein</fullName>
    </recommendedName>
</protein>
<dbReference type="SUPFAM" id="SSF55008">
    <property type="entry name" value="HMA, heavy metal-associated domain"/>
    <property type="match status" value="2"/>
</dbReference>
<feature type="domain" description="HMA" evidence="6">
    <location>
        <begin position="20"/>
        <end position="88"/>
    </location>
</feature>
<dbReference type="Gene3D" id="3.30.70.100">
    <property type="match status" value="2"/>
</dbReference>
<evidence type="ECO:0000313" key="8">
    <source>
        <dbReference type="Proteomes" id="UP000594263"/>
    </source>
</evidence>
<keyword evidence="1" id="KW-0488">Methylation</keyword>
<dbReference type="Gramene" id="Kaladp0081s0361.1.v1.1">
    <property type="protein sequence ID" value="Kaladp0081s0361.1.v1.1"/>
    <property type="gene ID" value="Kaladp0081s0361.v1.1"/>
</dbReference>
<evidence type="ECO:0000256" key="1">
    <source>
        <dbReference type="ARBA" id="ARBA00022481"/>
    </source>
</evidence>
<sequence length="246" mass="27936">MGKGGQTNGGENGEKQNGNKDLIILRTHIHCEGCASDIIKSLRGFEGVEDVRVVSDEHKVLVKGKHADPLQVLERVRAKCPNKHVELISPKLKPPAPPKKLEEDENEPLVMIIVIQVFIHCENCAQETKTCIERMKGVQMVTVDVKKKQMTVVGAVEPQYLVDYLHKRAGKHVTVVKHEYQDKEKAKKRLAKQYKNGNTNPQGDGEKKKEEKVKDIYYHYPPQYEPDHLYPCLLLNDENPEACIIM</sequence>
<reference evidence="7" key="1">
    <citation type="submission" date="2021-01" db="UniProtKB">
        <authorList>
            <consortium name="EnsemblPlants"/>
        </authorList>
    </citation>
    <scope>IDENTIFICATION</scope>
</reference>